<proteinExistence type="predicted"/>
<dbReference type="GO" id="GO:0031146">
    <property type="term" value="P:SCF-dependent proteasomal ubiquitin-dependent protein catabolic process"/>
    <property type="evidence" value="ECO:0007669"/>
    <property type="project" value="TreeGrafter"/>
</dbReference>
<dbReference type="InterPro" id="IPR032675">
    <property type="entry name" value="LRR_dom_sf"/>
</dbReference>
<accession>A0A833RNP7</accession>
<dbReference type="EMBL" id="WNWW01001129">
    <property type="protein sequence ID" value="KAF3419835.1"/>
    <property type="molecule type" value="Genomic_DNA"/>
</dbReference>
<name>A0A833RNP7_9HYME</name>
<dbReference type="Gene3D" id="3.80.10.10">
    <property type="entry name" value="Ribonuclease Inhibitor"/>
    <property type="match status" value="2"/>
</dbReference>
<dbReference type="SMART" id="SM00367">
    <property type="entry name" value="LRR_CC"/>
    <property type="match status" value="4"/>
</dbReference>
<comment type="caution">
    <text evidence="1">The sequence shown here is derived from an EMBL/GenBank/DDBJ whole genome shotgun (WGS) entry which is preliminary data.</text>
</comment>
<dbReference type="InterPro" id="IPR006553">
    <property type="entry name" value="Leu-rich_rpt_Cys-con_subtyp"/>
</dbReference>
<dbReference type="AlphaFoldDB" id="A0A833RNP7"/>
<evidence type="ECO:0000313" key="2">
    <source>
        <dbReference type="Proteomes" id="UP000655588"/>
    </source>
</evidence>
<evidence type="ECO:0000313" key="1">
    <source>
        <dbReference type="EMBL" id="KAF3419835.1"/>
    </source>
</evidence>
<reference evidence="1" key="1">
    <citation type="submission" date="2019-11" db="EMBL/GenBank/DDBJ databases">
        <title>The nuclear and mitochondrial genomes of Frieseomelitta varia - a highly eusocial stingless bee (Meliponini) with a permanently sterile worker caste.</title>
        <authorList>
            <person name="Freitas F.C.P."/>
            <person name="Lourenco A.P."/>
            <person name="Nunes F.M.F."/>
            <person name="Paschoal A.R."/>
            <person name="Abreu F.C.P."/>
            <person name="Barbin F.O."/>
            <person name="Bataglia L."/>
            <person name="Cardoso-Junior C.A.M."/>
            <person name="Cervoni M.S."/>
            <person name="Silva S.R."/>
            <person name="Dalarmi F."/>
            <person name="Del Lama M.A."/>
            <person name="Depintor T.S."/>
            <person name="Ferreira K.M."/>
            <person name="Goria P.S."/>
            <person name="Jaskot M.C."/>
            <person name="Lago D.C."/>
            <person name="Luna-Lucena D."/>
            <person name="Moda L.M."/>
            <person name="Nascimento L."/>
            <person name="Pedrino M."/>
            <person name="Rabico F.O."/>
            <person name="Sanches F.C."/>
            <person name="Santos D.E."/>
            <person name="Santos C.G."/>
            <person name="Vieira J."/>
            <person name="Lopes T.F."/>
            <person name="Barchuk A.R."/>
            <person name="Hartfelder K."/>
            <person name="Simoes Z.L.P."/>
            <person name="Bitondi M.M.G."/>
            <person name="Pinheiro D.G."/>
        </authorList>
    </citation>
    <scope>NUCLEOTIDE SEQUENCE</scope>
    <source>
        <strain evidence="1">USP_RPSP 00005682</strain>
        <tissue evidence="1">Whole individual</tissue>
    </source>
</reference>
<dbReference type="SUPFAM" id="SSF52047">
    <property type="entry name" value="RNI-like"/>
    <property type="match status" value="1"/>
</dbReference>
<dbReference type="GO" id="GO:0019005">
    <property type="term" value="C:SCF ubiquitin ligase complex"/>
    <property type="evidence" value="ECO:0007669"/>
    <property type="project" value="TreeGrafter"/>
</dbReference>
<protein>
    <submittedName>
        <fullName evidence="1">Uncharacterized protein</fullName>
    </submittedName>
</protein>
<sequence>MKKSWYSVKRLDLRDSMWDSLADRKRKGIRFCMLRKILLRCGSYLNEVDLSFVPYRLHCNAVIVIGKLCHYLKVINITGVCISRFTIRSFVNSCHNIRKLSVGEVTRLCDIDLKMLFEMNPKLQHFEAYRTPITGRCLLHLPTDRIEEVVLDSCQYLEEYFALEAIVRLQGMKAFTINRCKCISGNFFRFLGTQCKNLETLKICHIPSTSYFQSTDTFYITQLSNLKALTVSENNVITDEFLFSLLTTCHNLTYLDISRCSGISNHGMTAITTVPSLEVLIMNDVPTVTKVHLSEASNFKRIECRNSKFMDSVIINLIKFSPQLRVLDLSESPSITNRTLEEAARITASRTNNITLEIFVDGTSVDLRTFNNVSPFLQIVTFPLVL</sequence>
<organism evidence="1 2">
    <name type="scientific">Frieseomelitta varia</name>
    <dbReference type="NCBI Taxonomy" id="561572"/>
    <lineage>
        <taxon>Eukaryota</taxon>
        <taxon>Metazoa</taxon>
        <taxon>Ecdysozoa</taxon>
        <taxon>Arthropoda</taxon>
        <taxon>Hexapoda</taxon>
        <taxon>Insecta</taxon>
        <taxon>Pterygota</taxon>
        <taxon>Neoptera</taxon>
        <taxon>Endopterygota</taxon>
        <taxon>Hymenoptera</taxon>
        <taxon>Apocrita</taxon>
        <taxon>Aculeata</taxon>
        <taxon>Apoidea</taxon>
        <taxon>Anthophila</taxon>
        <taxon>Apidae</taxon>
        <taxon>Frieseomelitta</taxon>
    </lineage>
</organism>
<dbReference type="Proteomes" id="UP000655588">
    <property type="component" value="Unassembled WGS sequence"/>
</dbReference>
<dbReference type="PANTHER" id="PTHR13318">
    <property type="entry name" value="PARTNER OF PAIRED, ISOFORM B-RELATED"/>
    <property type="match status" value="1"/>
</dbReference>
<keyword evidence="2" id="KW-1185">Reference proteome</keyword>
<gene>
    <name evidence="1" type="ORF">E2986_09596</name>
</gene>